<name>A0A8S5NBT4_9CAUD</name>
<sequence length="66" mass="7532">MKEKFKQWLISLNSPIIRSLGVDSVVSKVSDRLEPINCNEEEISVLEDLLSNFFDTLSCNELVEIC</sequence>
<dbReference type="EMBL" id="BK015123">
    <property type="protein sequence ID" value="DAD91892.1"/>
    <property type="molecule type" value="Genomic_DNA"/>
</dbReference>
<evidence type="ECO:0000313" key="1">
    <source>
        <dbReference type="EMBL" id="DAD91892.1"/>
    </source>
</evidence>
<protein>
    <submittedName>
        <fullName evidence="1">Uncharacterized protein</fullName>
    </submittedName>
</protein>
<reference evidence="1" key="1">
    <citation type="journal article" date="2021" name="Proc. Natl. Acad. Sci. U.S.A.">
        <title>A Catalog of Tens of Thousands of Viruses from Human Metagenomes Reveals Hidden Associations with Chronic Diseases.</title>
        <authorList>
            <person name="Tisza M.J."/>
            <person name="Buck C.B."/>
        </authorList>
    </citation>
    <scope>NUCLEOTIDE SEQUENCE</scope>
    <source>
        <strain evidence="1">CtKZW4</strain>
    </source>
</reference>
<proteinExistence type="predicted"/>
<organism evidence="1">
    <name type="scientific">Myoviridae sp. ctKZW4</name>
    <dbReference type="NCBI Taxonomy" id="2826639"/>
    <lineage>
        <taxon>Viruses</taxon>
        <taxon>Duplodnaviria</taxon>
        <taxon>Heunggongvirae</taxon>
        <taxon>Uroviricota</taxon>
        <taxon>Caudoviricetes</taxon>
    </lineage>
</organism>
<accession>A0A8S5NBT4</accession>